<organism evidence="1 2">
    <name type="scientific">Arthrobacter cheniae</name>
    <dbReference type="NCBI Taxonomy" id="1258888"/>
    <lineage>
        <taxon>Bacteria</taxon>
        <taxon>Bacillati</taxon>
        <taxon>Actinomycetota</taxon>
        <taxon>Actinomycetes</taxon>
        <taxon>Micrococcales</taxon>
        <taxon>Micrococcaceae</taxon>
        <taxon>Arthrobacter</taxon>
    </lineage>
</organism>
<reference evidence="1 2" key="1">
    <citation type="submission" date="2018-09" db="EMBL/GenBank/DDBJ databases">
        <title>Novel species of Arthrobacter.</title>
        <authorList>
            <person name="Liu Q."/>
            <person name="Xin Y.-H."/>
        </authorList>
    </citation>
    <scope>NUCLEOTIDE SEQUENCE [LARGE SCALE GENOMIC DNA]</scope>
    <source>
        <strain evidence="1 2">Hz2</strain>
    </source>
</reference>
<dbReference type="EMBL" id="QZVT01000005">
    <property type="protein sequence ID" value="RJT79083.1"/>
    <property type="molecule type" value="Genomic_DNA"/>
</dbReference>
<keyword evidence="2" id="KW-1185">Reference proteome</keyword>
<dbReference type="AlphaFoldDB" id="A0A3A5M0J9"/>
<proteinExistence type="predicted"/>
<dbReference type="Proteomes" id="UP000272560">
    <property type="component" value="Unassembled WGS sequence"/>
</dbReference>
<gene>
    <name evidence="1" type="ORF">D6T63_10635</name>
</gene>
<name>A0A3A5M0J9_9MICC</name>
<evidence type="ECO:0000313" key="1">
    <source>
        <dbReference type="EMBL" id="RJT79083.1"/>
    </source>
</evidence>
<evidence type="ECO:0000313" key="2">
    <source>
        <dbReference type="Proteomes" id="UP000272560"/>
    </source>
</evidence>
<sequence>MTQHTQQHSTWLAARAADLSANDLWAHYYSVGGTLESFELDAYLHGMYPLPLGDRNMVALALNELIDDLPRRPKAEFVDTPLDQ</sequence>
<dbReference type="OrthoDB" id="4935951at2"/>
<accession>A0A3A5M0J9</accession>
<protein>
    <submittedName>
        <fullName evidence="1">Uncharacterized protein</fullName>
    </submittedName>
</protein>
<dbReference type="RefSeq" id="WP_120149030.1">
    <property type="nucleotide sequence ID" value="NZ_QZVT01000005.1"/>
</dbReference>
<comment type="caution">
    <text evidence="1">The sequence shown here is derived from an EMBL/GenBank/DDBJ whole genome shotgun (WGS) entry which is preliminary data.</text>
</comment>